<dbReference type="OrthoDB" id="47494at2759"/>
<feature type="chain" id="PRO_5034462678" evidence="6">
    <location>
        <begin position="18"/>
        <end position="383"/>
    </location>
</feature>
<dbReference type="PANTHER" id="PTHR13789:SF309">
    <property type="entry name" value="PUTATIVE (AFU_ORTHOLOGUE AFUA_6G14510)-RELATED"/>
    <property type="match status" value="1"/>
</dbReference>
<name>A0A8H6S2T2_9AGAR</name>
<protein>
    <submittedName>
        <fullName evidence="8">FAD/NAD(P)-binding domain-containing protein</fullName>
    </submittedName>
</protein>
<organism evidence="8 9">
    <name type="scientific">Mycena indigotica</name>
    <dbReference type="NCBI Taxonomy" id="2126181"/>
    <lineage>
        <taxon>Eukaryota</taxon>
        <taxon>Fungi</taxon>
        <taxon>Dikarya</taxon>
        <taxon>Basidiomycota</taxon>
        <taxon>Agaricomycotina</taxon>
        <taxon>Agaricomycetes</taxon>
        <taxon>Agaricomycetidae</taxon>
        <taxon>Agaricales</taxon>
        <taxon>Marasmiineae</taxon>
        <taxon>Mycenaceae</taxon>
        <taxon>Mycena</taxon>
    </lineage>
</organism>
<keyword evidence="5" id="KW-0503">Monooxygenase</keyword>
<proteinExistence type="inferred from homology"/>
<dbReference type="GO" id="GO:0071949">
    <property type="term" value="F:FAD binding"/>
    <property type="evidence" value="ECO:0007669"/>
    <property type="project" value="InterPro"/>
</dbReference>
<evidence type="ECO:0000259" key="7">
    <source>
        <dbReference type="Pfam" id="PF01494"/>
    </source>
</evidence>
<dbReference type="GeneID" id="59352180"/>
<keyword evidence="4" id="KW-0560">Oxidoreductase</keyword>
<evidence type="ECO:0000256" key="4">
    <source>
        <dbReference type="ARBA" id="ARBA00023002"/>
    </source>
</evidence>
<keyword evidence="2" id="KW-0285">Flavoprotein</keyword>
<keyword evidence="6" id="KW-0732">Signal</keyword>
<reference evidence="8" key="1">
    <citation type="submission" date="2020-05" db="EMBL/GenBank/DDBJ databases">
        <title>Mycena genomes resolve the evolution of fungal bioluminescence.</title>
        <authorList>
            <person name="Tsai I.J."/>
        </authorList>
    </citation>
    <scope>NUCLEOTIDE SEQUENCE</scope>
    <source>
        <strain evidence="8">171206Taipei</strain>
    </source>
</reference>
<sequence>MAKVIIVGCGIAGPVLALLLKQKGFDPVVYERGPRAPDAGLSLMLQSNGLKVLDLIPGLVDRLPGRAIEQTRLFSILPSDLRLLAQSESVTEKGKVSKMGVNRPKLLALLSDVLEEHGIPVHFDTAVIDVELSLADDVVVHLSNGTIDSAPLVIGCDGLHSAVRKSLFGEQKPVFTGLTQTGGVTTNAFPGIPPTMHNFYGDNLHVIAYPISDSGDYSWAITERGPEAKETWRAMDQEAQNAFKTGPFSSLPLGVGQLLEKAQKITKYGLYDRPALSSWHQGRVLLIGDAAHPTSPHLGQGANQAFEDVSLLSNLLDASDLSLATLSSAFSSFEAERMTRTAELVNAAREAGELRVVAGEEAARQRNEKISASRREWGGIPAA</sequence>
<dbReference type="Pfam" id="PF01494">
    <property type="entry name" value="FAD_binding_3"/>
    <property type="match status" value="1"/>
</dbReference>
<dbReference type="Proteomes" id="UP000636479">
    <property type="component" value="Unassembled WGS sequence"/>
</dbReference>
<comment type="caution">
    <text evidence="8">The sequence shown here is derived from an EMBL/GenBank/DDBJ whole genome shotgun (WGS) entry which is preliminary data.</text>
</comment>
<dbReference type="PRINTS" id="PR00420">
    <property type="entry name" value="RNGMNOXGNASE"/>
</dbReference>
<evidence type="ECO:0000313" key="9">
    <source>
        <dbReference type="Proteomes" id="UP000636479"/>
    </source>
</evidence>
<evidence type="ECO:0000256" key="3">
    <source>
        <dbReference type="ARBA" id="ARBA00022827"/>
    </source>
</evidence>
<gene>
    <name evidence="8" type="ORF">MIND_01321200</name>
</gene>
<evidence type="ECO:0000256" key="2">
    <source>
        <dbReference type="ARBA" id="ARBA00022630"/>
    </source>
</evidence>
<dbReference type="AlphaFoldDB" id="A0A8H6S2T2"/>
<dbReference type="SUPFAM" id="SSF51905">
    <property type="entry name" value="FAD/NAD(P)-binding domain"/>
    <property type="match status" value="1"/>
</dbReference>
<dbReference type="InterPro" id="IPR002938">
    <property type="entry name" value="FAD-bd"/>
</dbReference>
<dbReference type="InterPro" id="IPR036188">
    <property type="entry name" value="FAD/NAD-bd_sf"/>
</dbReference>
<dbReference type="RefSeq" id="XP_037214162.1">
    <property type="nucleotide sequence ID" value="XM_037369664.1"/>
</dbReference>
<accession>A0A8H6S2T2</accession>
<keyword evidence="9" id="KW-1185">Reference proteome</keyword>
<evidence type="ECO:0000256" key="1">
    <source>
        <dbReference type="ARBA" id="ARBA00007992"/>
    </source>
</evidence>
<evidence type="ECO:0000313" key="8">
    <source>
        <dbReference type="EMBL" id="KAF7290802.1"/>
    </source>
</evidence>
<keyword evidence="3" id="KW-0274">FAD</keyword>
<feature type="domain" description="FAD-binding" evidence="7">
    <location>
        <begin position="2"/>
        <end position="345"/>
    </location>
</feature>
<comment type="similarity">
    <text evidence="1">Belongs to the paxM FAD-dependent monooxygenase family.</text>
</comment>
<evidence type="ECO:0000256" key="6">
    <source>
        <dbReference type="SAM" id="SignalP"/>
    </source>
</evidence>
<dbReference type="PANTHER" id="PTHR13789">
    <property type="entry name" value="MONOOXYGENASE"/>
    <property type="match status" value="1"/>
</dbReference>
<feature type="signal peptide" evidence="6">
    <location>
        <begin position="1"/>
        <end position="17"/>
    </location>
</feature>
<dbReference type="InterPro" id="IPR050493">
    <property type="entry name" value="FAD-dep_Monooxygenase_BioMet"/>
</dbReference>
<dbReference type="GO" id="GO:0004497">
    <property type="term" value="F:monooxygenase activity"/>
    <property type="evidence" value="ECO:0007669"/>
    <property type="project" value="UniProtKB-KW"/>
</dbReference>
<dbReference type="Gene3D" id="3.50.50.60">
    <property type="entry name" value="FAD/NAD(P)-binding domain"/>
    <property type="match status" value="1"/>
</dbReference>
<dbReference type="EMBL" id="JACAZF010000014">
    <property type="protein sequence ID" value="KAF7290802.1"/>
    <property type="molecule type" value="Genomic_DNA"/>
</dbReference>
<evidence type="ECO:0000256" key="5">
    <source>
        <dbReference type="ARBA" id="ARBA00023033"/>
    </source>
</evidence>